<dbReference type="PANTHER" id="PTHR43976:SF16">
    <property type="entry name" value="SHORT-CHAIN DEHYDROGENASE_REDUCTASE FAMILY PROTEIN"/>
    <property type="match status" value="1"/>
</dbReference>
<gene>
    <name evidence="5" type="ORF">B0I71DRAFT_132027</name>
    <name evidence="4" type="ORF">YALI1_A14305g</name>
</gene>
<dbReference type="KEGG" id="yli:2906425"/>
<protein>
    <submittedName>
        <fullName evidence="4">Uncharacterized protein</fullName>
    </submittedName>
</protein>
<evidence type="ECO:0000256" key="3">
    <source>
        <dbReference type="SAM" id="MobiDB-lite"/>
    </source>
</evidence>
<dbReference type="GO" id="GO:0016491">
    <property type="term" value="F:oxidoreductase activity"/>
    <property type="evidence" value="ECO:0007669"/>
    <property type="project" value="UniProtKB-KW"/>
</dbReference>
<organism evidence="4 6">
    <name type="scientific">Yarrowia lipolytica</name>
    <name type="common">Candida lipolytica</name>
    <dbReference type="NCBI Taxonomy" id="4952"/>
    <lineage>
        <taxon>Eukaryota</taxon>
        <taxon>Fungi</taxon>
        <taxon>Dikarya</taxon>
        <taxon>Ascomycota</taxon>
        <taxon>Saccharomycotina</taxon>
        <taxon>Dipodascomycetes</taxon>
        <taxon>Dipodascales</taxon>
        <taxon>Dipodascales incertae sedis</taxon>
        <taxon>Yarrowia</taxon>
    </lineage>
</organism>
<dbReference type="RefSeq" id="XP_500060.1">
    <property type="nucleotide sequence ID" value="XM_500060.1"/>
</dbReference>
<evidence type="ECO:0000313" key="7">
    <source>
        <dbReference type="Proteomes" id="UP000256601"/>
    </source>
</evidence>
<name>A0A1H6PZ92_YARLL</name>
<dbReference type="AlphaFoldDB" id="A0A1H6PZ92"/>
<dbReference type="VEuPathDB" id="FungiDB:YALI1_A14305g"/>
<evidence type="ECO:0000256" key="2">
    <source>
        <dbReference type="ARBA" id="ARBA00023002"/>
    </source>
</evidence>
<reference evidence="4 6" key="1">
    <citation type="journal article" date="2016" name="PLoS ONE">
        <title>Sequence Assembly of Yarrowia lipolytica Strain W29/CLIB89 Shows Transposable Element Diversity.</title>
        <authorList>
            <person name="Magnan C."/>
            <person name="Yu J."/>
            <person name="Chang I."/>
            <person name="Jahn E."/>
            <person name="Kanomata Y."/>
            <person name="Wu J."/>
            <person name="Zeller M."/>
            <person name="Oakes M."/>
            <person name="Baldi P."/>
            <person name="Sandmeyer S."/>
        </authorList>
    </citation>
    <scope>NUCLEOTIDE SEQUENCE [LARGE SCALE GENOMIC DNA]</scope>
    <source>
        <strain evidence="4">CLIB89</strain>
        <strain evidence="6">CLIB89(W29)</strain>
    </source>
</reference>
<dbReference type="Proteomes" id="UP000182444">
    <property type="component" value="Chromosome 1A"/>
</dbReference>
<evidence type="ECO:0000313" key="5">
    <source>
        <dbReference type="EMBL" id="RDW25769.1"/>
    </source>
</evidence>
<accession>A0A1H6PZ92</accession>
<sequence>MTAFPESCQPPRDGLPREPLLWMVFGSRDEITPHLVSTCLVKGDRVFVVEWTETGDTRPEINISTVTLNGLPGPIIEARASIPMAVFPGGGENIVNELLNRCMVIFGILPQVVVNLEEHGLVGPGESQHEHELRSTFSHNFGRVFIVCRAILAAWKNRNCTDKRVIINKTGTLGILGAPGLGALCASQFAIDGFSETLALENEGFANVVILESSMLHERGRNPVAALVDSDMGSPIIASSPMSHHSALVGSPLNNHSPTSNQTPLNPQHSPVMNNMTPVHHSQTPMSQRSPMSQHSPLTRSETPLTSLLQPPLPAVEERQLPAAYADSAAIYGLLIAQQLREKRPIPPHVTYVPCTKPRVEDEPVVPKKRKAEEPPPAVPRDSTEVSFVDLVAATVWEAAHCANPPLRLCLGRQAVKLHKEKLRLNVEEIEDWKYLYGHWED</sequence>
<evidence type="ECO:0000313" key="4">
    <source>
        <dbReference type="EMBL" id="AOW00638.1"/>
    </source>
</evidence>
<dbReference type="PANTHER" id="PTHR43976">
    <property type="entry name" value="SHORT CHAIN DEHYDROGENASE"/>
    <property type="match status" value="1"/>
</dbReference>
<reference evidence="5 7" key="2">
    <citation type="submission" date="2018-07" db="EMBL/GenBank/DDBJ databases">
        <title>Draft Genome Assemblies for Five Robust Yarrowia lipolytica Strains Exhibiting High Lipid Production and Pentose Sugar Utilization and Sugar Alcohol Secretion from Undetoxified Lignocellulosic Biomass Hydrolysates.</title>
        <authorList>
            <consortium name="DOE Joint Genome Institute"/>
            <person name="Walker C."/>
            <person name="Ryu S."/>
            <person name="Na H."/>
            <person name="Zane M."/>
            <person name="LaButti K."/>
            <person name="Lipzen A."/>
            <person name="Haridas S."/>
            <person name="Barry K."/>
            <person name="Grigoriev I.V."/>
            <person name="Quarterman J."/>
            <person name="Slininger P."/>
            <person name="Dien B."/>
            <person name="Trinh C.T."/>
        </authorList>
    </citation>
    <scope>NUCLEOTIDE SEQUENCE [LARGE SCALE GENOMIC DNA]</scope>
    <source>
        <strain evidence="5 7">YB392</strain>
    </source>
</reference>
<dbReference type="InterPro" id="IPR051911">
    <property type="entry name" value="SDR_oxidoreductase"/>
</dbReference>
<proteinExistence type="inferred from homology"/>
<dbReference type="Gene3D" id="3.40.50.720">
    <property type="entry name" value="NAD(P)-binding Rossmann-like Domain"/>
    <property type="match status" value="1"/>
</dbReference>
<comment type="similarity">
    <text evidence="1">Belongs to the short-chain dehydrogenases/reductases (SDR) family.</text>
</comment>
<dbReference type="VEuPathDB" id="FungiDB:YALI0_A14520g"/>
<dbReference type="OMA" id="IDVIANC"/>
<feature type="compositionally biased region" description="Basic and acidic residues" evidence="3">
    <location>
        <begin position="361"/>
        <end position="374"/>
    </location>
</feature>
<dbReference type="Proteomes" id="UP000256601">
    <property type="component" value="Unassembled WGS sequence"/>
</dbReference>
<dbReference type="InterPro" id="IPR036291">
    <property type="entry name" value="NAD(P)-bd_dom_sf"/>
</dbReference>
<dbReference type="GeneID" id="2906425"/>
<feature type="region of interest" description="Disordered" evidence="3">
    <location>
        <begin position="361"/>
        <end position="382"/>
    </location>
</feature>
<dbReference type="EMBL" id="KZ858994">
    <property type="protein sequence ID" value="RDW25769.1"/>
    <property type="molecule type" value="Genomic_DNA"/>
</dbReference>
<dbReference type="EMBL" id="CP017553">
    <property type="protein sequence ID" value="AOW00638.1"/>
    <property type="molecule type" value="Genomic_DNA"/>
</dbReference>
<feature type="compositionally biased region" description="Polar residues" evidence="3">
    <location>
        <begin position="252"/>
        <end position="302"/>
    </location>
</feature>
<evidence type="ECO:0000313" key="6">
    <source>
        <dbReference type="Proteomes" id="UP000182444"/>
    </source>
</evidence>
<keyword evidence="2" id="KW-0560">Oxidoreductase</keyword>
<dbReference type="SUPFAM" id="SSF51735">
    <property type="entry name" value="NAD(P)-binding Rossmann-fold domains"/>
    <property type="match status" value="1"/>
</dbReference>
<dbReference type="OrthoDB" id="1274115at2759"/>
<feature type="region of interest" description="Disordered" evidence="3">
    <location>
        <begin position="241"/>
        <end position="308"/>
    </location>
</feature>
<evidence type="ECO:0000256" key="1">
    <source>
        <dbReference type="ARBA" id="ARBA00006484"/>
    </source>
</evidence>
<dbReference type="eggNOG" id="KOG1205">
    <property type="taxonomic scope" value="Eukaryota"/>
</dbReference>